<evidence type="ECO:0000313" key="3">
    <source>
        <dbReference type="Proteomes" id="UP000599074"/>
    </source>
</evidence>
<accession>A0A8J3TGT0</accession>
<organism evidence="2 3">
    <name type="scientific">Planosporangium mesophilum</name>
    <dbReference type="NCBI Taxonomy" id="689768"/>
    <lineage>
        <taxon>Bacteria</taxon>
        <taxon>Bacillati</taxon>
        <taxon>Actinomycetota</taxon>
        <taxon>Actinomycetes</taxon>
        <taxon>Micromonosporales</taxon>
        <taxon>Micromonosporaceae</taxon>
        <taxon>Planosporangium</taxon>
    </lineage>
</organism>
<dbReference type="EMBL" id="BOON01000052">
    <property type="protein sequence ID" value="GII25502.1"/>
    <property type="molecule type" value="Genomic_DNA"/>
</dbReference>
<evidence type="ECO:0000313" key="2">
    <source>
        <dbReference type="EMBL" id="GII25502.1"/>
    </source>
</evidence>
<dbReference type="Pfam" id="PF14280">
    <property type="entry name" value="DUF4365"/>
    <property type="match status" value="1"/>
</dbReference>
<keyword evidence="3" id="KW-1185">Reference proteome</keyword>
<name>A0A8J3TGT0_9ACTN</name>
<dbReference type="Proteomes" id="UP000599074">
    <property type="component" value="Unassembled WGS sequence"/>
</dbReference>
<reference evidence="2" key="1">
    <citation type="submission" date="2021-01" db="EMBL/GenBank/DDBJ databases">
        <title>Whole genome shotgun sequence of Planosporangium mesophilum NBRC 109066.</title>
        <authorList>
            <person name="Komaki H."/>
            <person name="Tamura T."/>
        </authorList>
    </citation>
    <scope>NUCLEOTIDE SEQUENCE</scope>
    <source>
        <strain evidence="2">NBRC 109066</strain>
    </source>
</reference>
<sequence>MALNSEVWQGHYGEALVRGLACAAGLTTSKKDLDVDGVDIQIGFPGRLNSVRHPAIEAQVKSWSAPKSDDATWRYPLDLENYDNLVGVVGTDFPLPRYLFLVIVPPEKERYTLASHNCLHLHHAAYWASLMDEPPAAELPVKSTKTVYVPKENLLTVEALISLLAGPISEAGVA</sequence>
<dbReference type="InterPro" id="IPR025375">
    <property type="entry name" value="DUF4365"/>
</dbReference>
<dbReference type="RefSeq" id="WP_168113901.1">
    <property type="nucleotide sequence ID" value="NZ_BOON01000052.1"/>
</dbReference>
<gene>
    <name evidence="2" type="ORF">Pme01_50990</name>
</gene>
<feature type="domain" description="DUF4365" evidence="1">
    <location>
        <begin position="13"/>
        <end position="163"/>
    </location>
</feature>
<proteinExistence type="predicted"/>
<evidence type="ECO:0000259" key="1">
    <source>
        <dbReference type="Pfam" id="PF14280"/>
    </source>
</evidence>
<dbReference type="AlphaFoldDB" id="A0A8J3TGT0"/>
<protein>
    <recommendedName>
        <fullName evidence="1">DUF4365 domain-containing protein</fullName>
    </recommendedName>
</protein>
<comment type="caution">
    <text evidence="2">The sequence shown here is derived from an EMBL/GenBank/DDBJ whole genome shotgun (WGS) entry which is preliminary data.</text>
</comment>